<protein>
    <submittedName>
        <fullName evidence="1">Uncharacterized protein</fullName>
    </submittedName>
</protein>
<reference evidence="1" key="1">
    <citation type="submission" date="2016-08" db="EMBL/GenBank/DDBJ databases">
        <authorList>
            <person name="Ngugi D.K."/>
            <person name="Miyake S."/>
            <person name="Stingl U."/>
        </authorList>
    </citation>
    <scope>NUCLEOTIDE SEQUENCE</scope>
    <source>
        <strain evidence="1">SCG-B11WGA-EpuloA1</strain>
    </source>
</reference>
<dbReference type="EMBL" id="LJDB01000009">
    <property type="protein sequence ID" value="ONI42631.1"/>
    <property type="molecule type" value="Genomic_DNA"/>
</dbReference>
<name>A0ACC8XGN4_9FIRM</name>
<dbReference type="Proteomes" id="UP000188605">
    <property type="component" value="Unassembled WGS sequence"/>
</dbReference>
<evidence type="ECO:0000313" key="2">
    <source>
        <dbReference type="Proteomes" id="UP000188605"/>
    </source>
</evidence>
<accession>A0ACC8XGN4</accession>
<evidence type="ECO:0000313" key="1">
    <source>
        <dbReference type="EMBL" id="ONI42631.1"/>
    </source>
</evidence>
<comment type="caution">
    <text evidence="1">The sequence shown here is derived from an EMBL/GenBank/DDBJ whole genome shotgun (WGS) entry which is preliminary data.</text>
</comment>
<keyword evidence="2" id="KW-1185">Reference proteome</keyword>
<gene>
    <name evidence="1" type="ORF">AN396_13695</name>
</gene>
<proteinExistence type="predicted"/>
<organism evidence="1 2">
    <name type="scientific">Candidatus Epulonipiscium fishelsonii</name>
    <dbReference type="NCBI Taxonomy" id="77094"/>
    <lineage>
        <taxon>Bacteria</taxon>
        <taxon>Bacillati</taxon>
        <taxon>Bacillota</taxon>
        <taxon>Clostridia</taxon>
        <taxon>Lachnospirales</taxon>
        <taxon>Lachnospiraceae</taxon>
        <taxon>Candidatus Epulonipiscium</taxon>
    </lineage>
</organism>
<sequence length="154" mass="17488">MMEKFSHKEISPKENSSNVFPGNISKLLEGFSSKIKEIVQFRGGSYGELKKEPKGNSPLEIHHMPADSTNELARNDGPAIAMDKCDHRETASCGNSKEAREYRAEQKELISEGKFEKAFEKDVKDIQSKFGDKYDDAINEARQYLNTLKEEQKI</sequence>